<feature type="transmembrane region" description="Helical" evidence="6">
    <location>
        <begin position="73"/>
        <end position="98"/>
    </location>
</feature>
<feature type="transmembrane region" description="Helical" evidence="6">
    <location>
        <begin position="269"/>
        <end position="292"/>
    </location>
</feature>
<evidence type="ECO:0000313" key="8">
    <source>
        <dbReference type="Proteomes" id="UP000034444"/>
    </source>
</evidence>
<dbReference type="GO" id="GO:0044341">
    <property type="term" value="P:sodium-dependent phosphate transport"/>
    <property type="evidence" value="ECO:0007669"/>
    <property type="project" value="InterPro"/>
</dbReference>
<comment type="subcellular location">
    <subcellularLocation>
        <location evidence="1">Cell membrane</location>
        <topology evidence="1">Multi-pass membrane protein</topology>
    </subcellularLocation>
</comment>
<dbReference type="InterPro" id="IPR003841">
    <property type="entry name" value="Na/Pi_transpt"/>
</dbReference>
<dbReference type="KEGG" id="slh:YH65_07375"/>
<feature type="transmembrane region" description="Helical" evidence="6">
    <location>
        <begin position="319"/>
        <end position="344"/>
    </location>
</feature>
<feature type="transmembrane region" description="Helical" evidence="6">
    <location>
        <begin position="159"/>
        <end position="178"/>
    </location>
</feature>
<organism evidence="7 8">
    <name type="scientific">Sulfurovum lithotrophicum</name>
    <dbReference type="NCBI Taxonomy" id="206403"/>
    <lineage>
        <taxon>Bacteria</taxon>
        <taxon>Pseudomonadati</taxon>
        <taxon>Campylobacterota</taxon>
        <taxon>Epsilonproteobacteria</taxon>
        <taxon>Campylobacterales</taxon>
        <taxon>Sulfurovaceae</taxon>
        <taxon>Sulfurovum</taxon>
    </lineage>
</organism>
<evidence type="ECO:0000256" key="3">
    <source>
        <dbReference type="ARBA" id="ARBA00022692"/>
    </source>
</evidence>
<protein>
    <recommendedName>
        <fullName evidence="9">Sodium:phosphate symporter</fullName>
    </recommendedName>
</protein>
<evidence type="ECO:0000256" key="4">
    <source>
        <dbReference type="ARBA" id="ARBA00022989"/>
    </source>
</evidence>
<dbReference type="EMBL" id="CP011308">
    <property type="protein sequence ID" value="AKF26000.1"/>
    <property type="molecule type" value="Genomic_DNA"/>
</dbReference>
<dbReference type="PANTHER" id="PTHR10010:SF46">
    <property type="entry name" value="SODIUM-DEPENDENT PHOSPHATE TRANSPORT PROTEIN 2B"/>
    <property type="match status" value="1"/>
</dbReference>
<feature type="transmembrane region" description="Helical" evidence="6">
    <location>
        <begin position="199"/>
        <end position="231"/>
    </location>
</feature>
<gene>
    <name evidence="7" type="ORF">YH65_07375</name>
</gene>
<dbReference type="AlphaFoldDB" id="A0A7U4M370"/>
<feature type="transmembrane region" description="Helical" evidence="6">
    <location>
        <begin position="104"/>
        <end position="126"/>
    </location>
</feature>
<sequence>MHRLFRNFTASIIVLFVLGALFLLENHPNISTIFGGVALFLIGMEYMENGFKAFSGSLLEKILERFTNNTPKAIFTGFIVTAIIQSSSLVSIIVISFLSAELMGLTSAVGVIFGSNIGTTATAWLVSAFGLKIKISAYAMPMIVLGIFIPLFLKSGSWKGIASILIGLGIIFLGIGYMKEGFETLKEGLDLAQYAIAGYTGIFVYVLIGAAATVIIQSSSATMAIIITALATGQIEYANALALAIGANIGTTVTAALGSLKSNENGKRLAVAHFIFNLTTAVIAILFIYQLAELVDRLAVMLGIGVENYAMKLSLFHTIFNVIGVLAVSPFIHPLVSFLNTLFIPKGATKGKPKYLDDAALALPSTALSAIVMETKHLYENAVDIIAHGLNLKKKNLLSSMDLDEVIEDVYTHGSFDIDEFYNHWIKGIYGEIIDFSTKAQANMPTDYIEELYKLKLASRDIVEAIKDTKHLQKNLLIYTNSSNPYIREQYNDIRKGLAELLRTINTIATTEEEDVIMLLLSKAKVHAKRYDIVTNGTLDKLIRKGLITKKMATSLMNDSDYAYNISQKLIAMAEILFIDIRSDLKKLNEEMSVSDEEVEELMKG</sequence>
<keyword evidence="3 6" id="KW-0812">Transmembrane</keyword>
<evidence type="ECO:0000256" key="2">
    <source>
        <dbReference type="ARBA" id="ARBA00022475"/>
    </source>
</evidence>
<accession>A0A7U4M370</accession>
<keyword evidence="5 6" id="KW-0472">Membrane</keyword>
<dbReference type="Pfam" id="PF02690">
    <property type="entry name" value="Na_Pi_cotrans"/>
    <property type="match status" value="2"/>
</dbReference>
<dbReference type="OrthoDB" id="9763003at2"/>
<reference evidence="8" key="2">
    <citation type="journal article" date="2017" name="Stand. Genomic Sci.">
        <title>Complete genome sequence of the sulfur-oxidizing chemolithoautotrophic Sulfurovum lithotrophicum 42BKTT.</title>
        <authorList>
            <person name="Jeon W."/>
            <person name="Priscilla L."/>
            <person name="Park G."/>
            <person name="Lee H."/>
            <person name="Lee N."/>
            <person name="Lee D."/>
            <person name="Kwon H."/>
            <person name="Ahn I."/>
            <person name="Lee C."/>
            <person name="Lee H."/>
            <person name="Ahn J."/>
        </authorList>
    </citation>
    <scope>NUCLEOTIDE SEQUENCE [LARGE SCALE GENOMIC DNA]</scope>
    <source>
        <strain evidence="8">ATCC BAA-797 / 42BKT</strain>
    </source>
</reference>
<dbReference type="GO" id="GO:0005436">
    <property type="term" value="F:sodium:phosphate symporter activity"/>
    <property type="evidence" value="ECO:0007669"/>
    <property type="project" value="InterPro"/>
</dbReference>
<reference evidence="7 8" key="1">
    <citation type="submission" date="2015-04" db="EMBL/GenBank/DDBJ databases">
        <title>Complete genome sequence of Sulfurovum lithotrophicum ATCC BAA-797T.</title>
        <authorList>
            <person name="Ahn J."/>
            <person name="Park G."/>
            <person name="Jeon W."/>
            <person name="Jang Y."/>
            <person name="Jang M."/>
            <person name="Lee H."/>
            <person name="Lee H."/>
        </authorList>
    </citation>
    <scope>NUCLEOTIDE SEQUENCE [LARGE SCALE GENOMIC DNA]</scope>
    <source>
        <strain evidence="8">ATCC BAA-797 / 42BKT</strain>
    </source>
</reference>
<keyword evidence="2" id="KW-1003">Cell membrane</keyword>
<evidence type="ECO:0000256" key="5">
    <source>
        <dbReference type="ARBA" id="ARBA00023136"/>
    </source>
</evidence>
<feature type="transmembrane region" description="Helical" evidence="6">
    <location>
        <begin position="135"/>
        <end position="153"/>
    </location>
</feature>
<evidence type="ECO:0008006" key="9">
    <source>
        <dbReference type="Google" id="ProtNLM"/>
    </source>
</evidence>
<proteinExistence type="predicted"/>
<dbReference type="PANTHER" id="PTHR10010">
    <property type="entry name" value="SOLUTE CARRIER FAMILY 34 SODIUM PHOSPHATE , MEMBER 2-RELATED"/>
    <property type="match status" value="1"/>
</dbReference>
<dbReference type="NCBIfam" id="NF037997">
    <property type="entry name" value="Na_Pi_symport"/>
    <property type="match status" value="1"/>
</dbReference>
<feature type="transmembrane region" description="Helical" evidence="6">
    <location>
        <begin position="7"/>
        <end position="24"/>
    </location>
</feature>
<evidence type="ECO:0000313" key="7">
    <source>
        <dbReference type="EMBL" id="AKF26000.1"/>
    </source>
</evidence>
<keyword evidence="8" id="KW-1185">Reference proteome</keyword>
<dbReference type="Proteomes" id="UP000034444">
    <property type="component" value="Chromosome"/>
</dbReference>
<feature type="transmembrane region" description="Helical" evidence="6">
    <location>
        <begin position="237"/>
        <end position="257"/>
    </location>
</feature>
<keyword evidence="4 6" id="KW-1133">Transmembrane helix</keyword>
<evidence type="ECO:0000256" key="6">
    <source>
        <dbReference type="SAM" id="Phobius"/>
    </source>
</evidence>
<evidence type="ECO:0000256" key="1">
    <source>
        <dbReference type="ARBA" id="ARBA00004651"/>
    </source>
</evidence>
<dbReference type="GO" id="GO:0005886">
    <property type="term" value="C:plasma membrane"/>
    <property type="evidence" value="ECO:0007669"/>
    <property type="project" value="UniProtKB-SubCell"/>
</dbReference>
<name>A0A7U4M370_9BACT</name>